<dbReference type="OrthoDB" id="2922289at2759"/>
<feature type="coiled-coil region" evidence="1">
    <location>
        <begin position="943"/>
        <end position="999"/>
    </location>
</feature>
<sequence>MKNEVKNGCLTHLAKILPEAYQWLVLERASVTICSVLFRSALDPTSINRVAASLTNGIGIMAQDAALDSIPLPSMIPTPSMGEEEFQSLIECYSTNINASYTFLREIFVDTELGPLIEQKWERLSVEQQCGILEDLWGPVSHNYRADVESYMANSNPTISELYGTVYACPVYAPSLSLTTNGALMRLMRARGQNEPAKFARGDLLAYPFHVLTRPQIPSWADKFCMLLEEDSLERASDHYGGLIPVDTVIDPWGTLATRRVYRCFEGVAVLRSQVHTYFFLENCCREILAYDSDQAAPPPISTCEQMPPSLIKPALDAPYEPCSTILEAEQIRLLIHAQCDATIDHLRALQSDPSYYRRIFNEYSDHFTQITRDQDRNSRPEWQRPPPGVRSVLSRSLVTAMEEVAMWNTLSNLVEDCPQTTNTSNPLCPWVCLRWNLELVASSYIDRLKESIITGSPALECRLRGQPLPDNPSQFHNIRFELEDIQDEDLAPGLLMQILVLRRRSVCYIISPGTIISSIGIALNRSSTVKKHVSRHNNSLLSTLAILYRCINLIDLALPRAADHAVEEDEPLTVKVRTSRSVLDLIDGEDDPLKKLDPEIIEMGDPNSGEKFKFPENASNKREAVETMIRAEQALDKFWQALKTQYMPISLPAAKTLYSKPMDDKFAQRTEAWSKSGAKALPKGKKGKKNKSSLDKALILTGNVLETEGLHESQGHQGSDKDSGLTSQWNRPRKDSLFESAENSESDLAFGEASDQSLPVEVPVLNTPRWYSALKPLVYDDPSLHARHHNELIDHLSITAKYGIPKAISTLVTEYVGARQRWLDARMNGRFAPTRRARLVVLLNNLSLELSREFESPTVVDKIDKLFRATQVDMKMVQGAYNGGDGEHSEPESEMEDSDEAPDQPLSKAKPRLKKRKKAKPKRTGTLTPEASDEEVWEEVERLAAENETERVMKRIEELKAAKRLELRKNEAEYLAARESIQRQVAEKESTAAAKERMAAVLKRMEAADALLKLPDSTPRHPRSSSPANLTFTLEPRLAGVFKTLFWVPGQPIPTLFKWQDFVDALQAIHLEADHLYGSTWLFHAQGRGILFQEAPYEAPASRNMSLAVSRNYGRRLNKWYGIELEDIRTEGEEE</sequence>
<dbReference type="EMBL" id="CP042195">
    <property type="protein sequence ID" value="QDS74381.1"/>
    <property type="molecule type" value="Genomic_DNA"/>
</dbReference>
<feature type="region of interest" description="Disordered" evidence="2">
    <location>
        <begin position="711"/>
        <end position="731"/>
    </location>
</feature>
<feature type="compositionally biased region" description="Basic and acidic residues" evidence="2">
    <location>
        <begin position="711"/>
        <end position="724"/>
    </location>
</feature>
<protein>
    <submittedName>
        <fullName evidence="3">Uncharacterized protein</fullName>
    </submittedName>
</protein>
<feature type="compositionally biased region" description="Basic residues" evidence="2">
    <location>
        <begin position="910"/>
        <end position="924"/>
    </location>
</feature>
<dbReference type="Proteomes" id="UP000316270">
    <property type="component" value="Chromosome 11"/>
</dbReference>
<feature type="region of interest" description="Disordered" evidence="2">
    <location>
        <begin position="880"/>
        <end position="934"/>
    </location>
</feature>
<reference evidence="3 4" key="1">
    <citation type="submission" date="2019-07" db="EMBL/GenBank/DDBJ databases">
        <title>Finished genome of Venturia effusa.</title>
        <authorList>
            <person name="Young C.A."/>
            <person name="Cox M.P."/>
            <person name="Ganley A.R.D."/>
            <person name="David W.J."/>
        </authorList>
    </citation>
    <scope>NUCLEOTIDE SEQUENCE [LARGE SCALE GENOMIC DNA]</scope>
    <source>
        <strain evidence="4">albino</strain>
    </source>
</reference>
<keyword evidence="1" id="KW-0175">Coiled coil</keyword>
<dbReference type="STRING" id="50376.A0A517LFI0"/>
<evidence type="ECO:0000256" key="1">
    <source>
        <dbReference type="SAM" id="Coils"/>
    </source>
</evidence>
<proteinExistence type="predicted"/>
<dbReference type="PANTHER" id="PTHR40788">
    <property type="entry name" value="CLR5 DOMAIN-CONTAINING PROTEIN-RELATED"/>
    <property type="match status" value="1"/>
</dbReference>
<evidence type="ECO:0000313" key="4">
    <source>
        <dbReference type="Proteomes" id="UP000316270"/>
    </source>
</evidence>
<dbReference type="AlphaFoldDB" id="A0A517LFI0"/>
<keyword evidence="4" id="KW-1185">Reference proteome</keyword>
<feature type="compositionally biased region" description="Acidic residues" evidence="2">
    <location>
        <begin position="893"/>
        <end position="903"/>
    </location>
</feature>
<accession>A0A517LFI0</accession>
<evidence type="ECO:0000313" key="3">
    <source>
        <dbReference type="EMBL" id="QDS74381.1"/>
    </source>
</evidence>
<gene>
    <name evidence="3" type="ORF">FKW77_005409</name>
</gene>
<evidence type="ECO:0000256" key="2">
    <source>
        <dbReference type="SAM" id="MobiDB-lite"/>
    </source>
</evidence>
<feature type="compositionally biased region" description="Basic and acidic residues" evidence="2">
    <location>
        <begin position="373"/>
        <end position="383"/>
    </location>
</feature>
<dbReference type="PANTHER" id="PTHR40788:SF2">
    <property type="entry name" value="CLR5 DOMAIN-CONTAINING PROTEIN"/>
    <property type="match status" value="1"/>
</dbReference>
<feature type="region of interest" description="Disordered" evidence="2">
    <location>
        <begin position="371"/>
        <end position="390"/>
    </location>
</feature>
<name>A0A517LFI0_9PEZI</name>
<organism evidence="3 4">
    <name type="scientific">Venturia effusa</name>
    <dbReference type="NCBI Taxonomy" id="50376"/>
    <lineage>
        <taxon>Eukaryota</taxon>
        <taxon>Fungi</taxon>
        <taxon>Dikarya</taxon>
        <taxon>Ascomycota</taxon>
        <taxon>Pezizomycotina</taxon>
        <taxon>Dothideomycetes</taxon>
        <taxon>Pleosporomycetidae</taxon>
        <taxon>Venturiales</taxon>
        <taxon>Venturiaceae</taxon>
        <taxon>Venturia</taxon>
    </lineage>
</organism>